<reference evidence="1 2" key="1">
    <citation type="submission" date="2024-02" db="EMBL/GenBank/DDBJ databases">
        <authorList>
            <person name="Chen Y."/>
            <person name="Shah S."/>
            <person name="Dougan E. K."/>
            <person name="Thang M."/>
            <person name="Chan C."/>
        </authorList>
    </citation>
    <scope>NUCLEOTIDE SEQUENCE [LARGE SCALE GENOMIC DNA]</scope>
</reference>
<organism evidence="1 2">
    <name type="scientific">Durusdinium trenchii</name>
    <dbReference type="NCBI Taxonomy" id="1381693"/>
    <lineage>
        <taxon>Eukaryota</taxon>
        <taxon>Sar</taxon>
        <taxon>Alveolata</taxon>
        <taxon>Dinophyceae</taxon>
        <taxon>Suessiales</taxon>
        <taxon>Symbiodiniaceae</taxon>
        <taxon>Durusdinium</taxon>
    </lineage>
</organism>
<dbReference type="Proteomes" id="UP001642484">
    <property type="component" value="Unassembled WGS sequence"/>
</dbReference>
<accession>A0ABP0K9X5</accession>
<dbReference type="EMBL" id="CAXAMN010008002">
    <property type="protein sequence ID" value="CAK9023578.1"/>
    <property type="molecule type" value="Genomic_DNA"/>
</dbReference>
<comment type="caution">
    <text evidence="1">The sequence shown here is derived from an EMBL/GenBank/DDBJ whole genome shotgun (WGS) entry which is preliminary data.</text>
</comment>
<keyword evidence="2" id="KW-1185">Reference proteome</keyword>
<evidence type="ECO:0000313" key="2">
    <source>
        <dbReference type="Proteomes" id="UP001642484"/>
    </source>
</evidence>
<protein>
    <submittedName>
        <fullName evidence="1">Uncharacterized protein</fullName>
    </submittedName>
</protein>
<name>A0ABP0K9X5_9DINO</name>
<gene>
    <name evidence="1" type="ORF">CCMP2556_LOCUS15283</name>
</gene>
<evidence type="ECO:0000313" key="1">
    <source>
        <dbReference type="EMBL" id="CAK9023578.1"/>
    </source>
</evidence>
<proteinExistence type="predicted"/>
<sequence>MHNPLNLPCEFARSVLAAMLETATTRLEPSNRQREMLLRQVGQPQGLNGASAQVDVIMVQT</sequence>